<proteinExistence type="inferred from homology"/>
<dbReference type="RefSeq" id="WP_161820790.1">
    <property type="nucleotide sequence ID" value="NZ_LSRS01000001.1"/>
</dbReference>
<evidence type="ECO:0000256" key="1">
    <source>
        <dbReference type="ARBA" id="ARBA00008720"/>
    </source>
</evidence>
<dbReference type="PANTHER" id="PTHR40083:SF1">
    <property type="entry name" value="UPF0122 PROTEIN YLXM"/>
    <property type="match status" value="1"/>
</dbReference>
<dbReference type="OrthoDB" id="6392at2"/>
<gene>
    <name evidence="4" type="ORF">SPSYN_00371</name>
</gene>
<dbReference type="InterPro" id="IPR036388">
    <property type="entry name" value="WH-like_DNA-bd_sf"/>
</dbReference>
<dbReference type="Gene3D" id="1.10.10.10">
    <property type="entry name" value="Winged helix-like DNA-binding domain superfamily/Winged helix DNA-binding domain"/>
    <property type="match status" value="1"/>
</dbReference>
<dbReference type="HAMAP" id="MF_00245">
    <property type="entry name" value="UPF0122"/>
    <property type="match status" value="1"/>
</dbReference>
<keyword evidence="5" id="KW-1185">Reference proteome</keyword>
<comment type="function">
    <text evidence="2 3">Might take part in the signal recognition particle (SRP) pathway. This is inferred from the conservation of its genetic proximity to ftsY/ffh. May be a regulatory protein.</text>
</comment>
<reference evidence="4" key="1">
    <citation type="submission" date="2016-02" db="EMBL/GenBank/DDBJ databases">
        <title>Draft Genome Sequence of Sporotomaculum syntrophicum Strain FB, a Syntrophic Benzoate Degrader.</title>
        <authorList>
            <person name="Nobu M.K."/>
            <person name="Narihiro T."/>
            <person name="Qiu Y.-L."/>
            <person name="Ohashi A."/>
            <person name="Liu W.-T."/>
            <person name="Yuji S."/>
        </authorList>
    </citation>
    <scope>NUCLEOTIDE SEQUENCE</scope>
    <source>
        <strain evidence="4">FB</strain>
    </source>
</reference>
<dbReference type="InterPro" id="IPR013324">
    <property type="entry name" value="RNA_pol_sigma_r3/r4-like"/>
</dbReference>
<protein>
    <recommendedName>
        <fullName evidence="3">UPF0122 protein SPSYN_00371</fullName>
    </recommendedName>
</protein>
<dbReference type="InterPro" id="IPR007394">
    <property type="entry name" value="UPF0122"/>
</dbReference>
<dbReference type="Pfam" id="PF04297">
    <property type="entry name" value="UPF0122"/>
    <property type="match status" value="1"/>
</dbReference>
<comment type="similarity">
    <text evidence="1 3">Belongs to the UPF0122 family.</text>
</comment>
<evidence type="ECO:0000313" key="5">
    <source>
        <dbReference type="Proteomes" id="UP000798488"/>
    </source>
</evidence>
<dbReference type="InterPro" id="IPR054831">
    <property type="entry name" value="UPF0122_fam_protein"/>
</dbReference>
<comment type="caution">
    <text evidence="4">The sequence shown here is derived from an EMBL/GenBank/DDBJ whole genome shotgun (WGS) entry which is preliminary data.</text>
</comment>
<name>A0A9D3AZ21_9FIRM</name>
<accession>A0A9D3AZ21</accession>
<organism evidence="4 5">
    <name type="scientific">Sporotomaculum syntrophicum</name>
    <dbReference type="NCBI Taxonomy" id="182264"/>
    <lineage>
        <taxon>Bacteria</taxon>
        <taxon>Bacillati</taxon>
        <taxon>Bacillota</taxon>
        <taxon>Clostridia</taxon>
        <taxon>Eubacteriales</taxon>
        <taxon>Desulfallaceae</taxon>
        <taxon>Sporotomaculum</taxon>
    </lineage>
</organism>
<keyword evidence="4" id="KW-0238">DNA-binding</keyword>
<dbReference type="SUPFAM" id="SSF88659">
    <property type="entry name" value="Sigma3 and sigma4 domains of RNA polymerase sigma factors"/>
    <property type="match status" value="1"/>
</dbReference>
<evidence type="ECO:0000256" key="2">
    <source>
        <dbReference type="ARBA" id="ARBA00024764"/>
    </source>
</evidence>
<dbReference type="NCBIfam" id="NF045758">
    <property type="entry name" value="YlxM"/>
    <property type="match status" value="1"/>
</dbReference>
<evidence type="ECO:0000256" key="3">
    <source>
        <dbReference type="HAMAP-Rule" id="MF_00245"/>
    </source>
</evidence>
<sequence length="115" mass="13428">MDKVIRMTLLYDFYGPLLTERQQKFFDLYYGNDYSLGEIAESYGVSRQAVHDMLKRAENILVNYENKLGLIDKFLVQRNKLAEVARLLNEAGELAPQRLVKARKLLQELLEMDRG</sequence>
<dbReference type="Proteomes" id="UP000798488">
    <property type="component" value="Unassembled WGS sequence"/>
</dbReference>
<dbReference type="EMBL" id="LSRS01000001">
    <property type="protein sequence ID" value="KAF1086652.1"/>
    <property type="molecule type" value="Genomic_DNA"/>
</dbReference>
<evidence type="ECO:0000313" key="4">
    <source>
        <dbReference type="EMBL" id="KAF1086652.1"/>
    </source>
</evidence>
<dbReference type="PANTHER" id="PTHR40083">
    <property type="entry name" value="UPF0122 PROTEIN CBO2450/CLC_2298"/>
    <property type="match status" value="1"/>
</dbReference>
<dbReference type="GO" id="GO:0003677">
    <property type="term" value="F:DNA binding"/>
    <property type="evidence" value="ECO:0007669"/>
    <property type="project" value="UniProtKB-KW"/>
</dbReference>
<dbReference type="AlphaFoldDB" id="A0A9D3AZ21"/>